<organism evidence="2 3">
    <name type="scientific">Candidatus Iainarchaeum sp</name>
    <dbReference type="NCBI Taxonomy" id="3101447"/>
    <lineage>
        <taxon>Archaea</taxon>
        <taxon>Candidatus Iainarchaeota</taxon>
        <taxon>Candidatus Iainarchaeia</taxon>
        <taxon>Candidatus Iainarchaeales</taxon>
        <taxon>Candidatus Iainarchaeaceae</taxon>
        <taxon>Candidatus Iainarchaeum</taxon>
    </lineage>
</organism>
<name>A0A8T3YMF3_9ARCH</name>
<sequence length="76" mass="8666">MVKMATVTLSRKFQIVIPKQTRELHKLRPGDKIFLLDKGDSIELVKIGGINEAEGLFPELKGFSWKGIRDHTERFG</sequence>
<keyword evidence="2" id="KW-0238">DNA-binding</keyword>
<dbReference type="GO" id="GO:0003677">
    <property type="term" value="F:DNA binding"/>
    <property type="evidence" value="ECO:0007669"/>
    <property type="project" value="UniProtKB-KW"/>
</dbReference>
<dbReference type="AlphaFoldDB" id="A0A8T3YMF3"/>
<dbReference type="Proteomes" id="UP000732298">
    <property type="component" value="Unassembled WGS sequence"/>
</dbReference>
<dbReference type="NCBIfam" id="TIGR01439">
    <property type="entry name" value="lp_hng_hel_AbrB"/>
    <property type="match status" value="1"/>
</dbReference>
<dbReference type="Gene3D" id="2.10.260.10">
    <property type="match status" value="1"/>
</dbReference>
<protein>
    <submittedName>
        <fullName evidence="2">AbrB/MazE/SpoVT family DNA-binding domain-containing protein</fullName>
    </submittedName>
</protein>
<evidence type="ECO:0000313" key="2">
    <source>
        <dbReference type="EMBL" id="MBI4210887.1"/>
    </source>
</evidence>
<dbReference type="SMART" id="SM00966">
    <property type="entry name" value="SpoVT_AbrB"/>
    <property type="match status" value="1"/>
</dbReference>
<dbReference type="EMBL" id="JACQPB010000047">
    <property type="protein sequence ID" value="MBI4210887.1"/>
    <property type="molecule type" value="Genomic_DNA"/>
</dbReference>
<comment type="caution">
    <text evidence="2">The sequence shown here is derived from an EMBL/GenBank/DDBJ whole genome shotgun (WGS) entry which is preliminary data.</text>
</comment>
<accession>A0A8T3YMF3</accession>
<feature type="domain" description="SpoVT-AbrB" evidence="1">
    <location>
        <begin position="7"/>
        <end position="52"/>
    </location>
</feature>
<reference evidence="2" key="1">
    <citation type="submission" date="2020-07" db="EMBL/GenBank/DDBJ databases">
        <title>Huge and variable diversity of episymbiotic CPR bacteria and DPANN archaea in groundwater ecosystems.</title>
        <authorList>
            <person name="He C.Y."/>
            <person name="Keren R."/>
            <person name="Whittaker M."/>
            <person name="Farag I.F."/>
            <person name="Doudna J."/>
            <person name="Cate J.H.D."/>
            <person name="Banfield J.F."/>
        </authorList>
    </citation>
    <scope>NUCLEOTIDE SEQUENCE</scope>
    <source>
        <strain evidence="2">NC_groundwater_1296_Ag_S-0.2um_52_80</strain>
    </source>
</reference>
<evidence type="ECO:0000259" key="1">
    <source>
        <dbReference type="SMART" id="SM00966"/>
    </source>
</evidence>
<dbReference type="InterPro" id="IPR007159">
    <property type="entry name" value="SpoVT-AbrB_dom"/>
</dbReference>
<proteinExistence type="predicted"/>
<gene>
    <name evidence="2" type="ORF">HY544_05295</name>
</gene>
<evidence type="ECO:0000313" key="3">
    <source>
        <dbReference type="Proteomes" id="UP000732298"/>
    </source>
</evidence>
<dbReference type="Pfam" id="PF04014">
    <property type="entry name" value="MazE_antitoxin"/>
    <property type="match status" value="1"/>
</dbReference>
<dbReference type="SUPFAM" id="SSF89447">
    <property type="entry name" value="AbrB/MazE/MraZ-like"/>
    <property type="match status" value="1"/>
</dbReference>
<dbReference type="InterPro" id="IPR037914">
    <property type="entry name" value="SpoVT-AbrB_sf"/>
</dbReference>